<sequence length="452" mass="52811">MTKTDNLSTEERKGRKRVSKKNKIAWRKHCSTKDVDLYLEEVRHEERVGVNFTTVEDDKLFYVDTSLNSEEGVKSKAERKLEAKKKLKGVPKCFEALVPHTSVPDPVIKRNRVRTPEERKHPIKKKIEAYRKANGILTAKERIAANNRRIHKIKKENTPKSCEFTKDLWAEAPPKYPEVDFQWLHPTTRGHVLKHTRQIEKKVPESVINKTSEVPAIEAPHPGVSYNPSYLDHHSLLTGIVEKENKLIKEEKHIDRVTTKLFSAVTERQTHSSWIKEMSQGLPQTKEGPVKEEDDGKEYQAVNLPTKDKKKPRKTRKNIRLAKEELNQRKLKAIEKKKVADIYKLKKIVENVEKDELKSLEKQAQIQKKNELKKFEPKRLAKLKFEEYEEEFSMPFDLSGSLVGLKPEGNLLRDRFMSMQKRNILQPTVFQRVRNLGKKKAFTKRSHKEEQK</sequence>
<evidence type="ECO:0000256" key="2">
    <source>
        <dbReference type="ARBA" id="ARBA00018339"/>
    </source>
</evidence>
<dbReference type="InterPro" id="IPR011687">
    <property type="entry name" value="Nop53/GLTSCR2"/>
</dbReference>
<dbReference type="GO" id="GO:0008097">
    <property type="term" value="F:5S rRNA binding"/>
    <property type="evidence" value="ECO:0007669"/>
    <property type="project" value="TreeGrafter"/>
</dbReference>
<keyword evidence="3 5" id="KW-0690">Ribosome biogenesis</keyword>
<name>A0AAN9ZEK5_9ORTH</name>
<dbReference type="GO" id="GO:0000027">
    <property type="term" value="P:ribosomal large subunit assembly"/>
    <property type="evidence" value="ECO:0007669"/>
    <property type="project" value="UniProtKB-UniRule"/>
</dbReference>
<comment type="subcellular location">
    <subcellularLocation>
        <location evidence="5">Nucleus</location>
        <location evidence="5">Nucleolus</location>
    </subcellularLocation>
    <subcellularLocation>
        <location evidence="5">Nucleus</location>
        <location evidence="5">Nucleoplasm</location>
    </subcellularLocation>
</comment>
<dbReference type="PANTHER" id="PTHR14211:SF7">
    <property type="entry name" value="RIBOSOME BIOGENESIS PROTEIN NOP53"/>
    <property type="match status" value="1"/>
</dbReference>
<dbReference type="Proteomes" id="UP001378592">
    <property type="component" value="Unassembled WGS sequence"/>
</dbReference>
<evidence type="ECO:0000256" key="6">
    <source>
        <dbReference type="SAM" id="MobiDB-lite"/>
    </source>
</evidence>
<comment type="caution">
    <text evidence="7">The sequence shown here is derived from an EMBL/GenBank/DDBJ whole genome shotgun (WGS) entry which is preliminary data.</text>
</comment>
<evidence type="ECO:0000313" key="7">
    <source>
        <dbReference type="EMBL" id="KAK7871259.1"/>
    </source>
</evidence>
<dbReference type="AlphaFoldDB" id="A0AAN9ZEK5"/>
<dbReference type="EMBL" id="JAZDUA010000041">
    <property type="protein sequence ID" value="KAK7871259.1"/>
    <property type="molecule type" value="Genomic_DNA"/>
</dbReference>
<gene>
    <name evidence="7" type="ORF">R5R35_007546</name>
</gene>
<feature type="compositionally biased region" description="Basic residues" evidence="6">
    <location>
        <begin position="308"/>
        <end position="318"/>
    </location>
</feature>
<protein>
    <recommendedName>
        <fullName evidence="2 5">Ribosome biogenesis protein NOP53</fullName>
    </recommendedName>
</protein>
<dbReference type="GO" id="GO:0005654">
    <property type="term" value="C:nucleoplasm"/>
    <property type="evidence" value="ECO:0007669"/>
    <property type="project" value="UniProtKB-SubCell"/>
</dbReference>
<comment type="function">
    <text evidence="5">May play a role in ribosome biogenesis.</text>
</comment>
<dbReference type="PIRSF" id="PIRSF017302">
    <property type="entry name" value="Gltscr2"/>
    <property type="match status" value="1"/>
</dbReference>
<dbReference type="GO" id="GO:0005730">
    <property type="term" value="C:nucleolus"/>
    <property type="evidence" value="ECO:0007669"/>
    <property type="project" value="UniProtKB-SubCell"/>
</dbReference>
<organism evidence="7 8">
    <name type="scientific">Gryllus longicercus</name>
    <dbReference type="NCBI Taxonomy" id="2509291"/>
    <lineage>
        <taxon>Eukaryota</taxon>
        <taxon>Metazoa</taxon>
        <taxon>Ecdysozoa</taxon>
        <taxon>Arthropoda</taxon>
        <taxon>Hexapoda</taxon>
        <taxon>Insecta</taxon>
        <taxon>Pterygota</taxon>
        <taxon>Neoptera</taxon>
        <taxon>Polyneoptera</taxon>
        <taxon>Orthoptera</taxon>
        <taxon>Ensifera</taxon>
        <taxon>Gryllidea</taxon>
        <taxon>Grylloidea</taxon>
        <taxon>Gryllidae</taxon>
        <taxon>Gryllinae</taxon>
        <taxon>Gryllus</taxon>
    </lineage>
</organism>
<keyword evidence="8" id="KW-1185">Reference proteome</keyword>
<evidence type="ECO:0000256" key="3">
    <source>
        <dbReference type="ARBA" id="ARBA00022517"/>
    </source>
</evidence>
<keyword evidence="4 5" id="KW-0539">Nucleus</keyword>
<proteinExistence type="inferred from homology"/>
<dbReference type="GO" id="GO:0006364">
    <property type="term" value="P:rRNA processing"/>
    <property type="evidence" value="ECO:0007669"/>
    <property type="project" value="TreeGrafter"/>
</dbReference>
<dbReference type="Pfam" id="PF07767">
    <property type="entry name" value="Nop53"/>
    <property type="match status" value="1"/>
</dbReference>
<evidence type="ECO:0000256" key="5">
    <source>
        <dbReference type="PIRNR" id="PIRNR017302"/>
    </source>
</evidence>
<feature type="region of interest" description="Disordered" evidence="6">
    <location>
        <begin position="1"/>
        <end position="23"/>
    </location>
</feature>
<feature type="region of interest" description="Disordered" evidence="6">
    <location>
        <begin position="278"/>
        <end position="318"/>
    </location>
</feature>
<evidence type="ECO:0000256" key="4">
    <source>
        <dbReference type="ARBA" id="ARBA00023242"/>
    </source>
</evidence>
<evidence type="ECO:0000313" key="8">
    <source>
        <dbReference type="Proteomes" id="UP001378592"/>
    </source>
</evidence>
<dbReference type="PANTHER" id="PTHR14211">
    <property type="entry name" value="GLIOMA SUPPRESSOR CANDIDATE REGION GENE 2"/>
    <property type="match status" value="1"/>
</dbReference>
<accession>A0AAN9ZEK5</accession>
<evidence type="ECO:0000256" key="1">
    <source>
        <dbReference type="ARBA" id="ARBA00008838"/>
    </source>
</evidence>
<feature type="compositionally biased region" description="Basic residues" evidence="6">
    <location>
        <begin position="14"/>
        <end position="23"/>
    </location>
</feature>
<reference evidence="7 8" key="1">
    <citation type="submission" date="2024-03" db="EMBL/GenBank/DDBJ databases">
        <title>The genome assembly and annotation of the cricket Gryllus longicercus Weissman &amp; Gray.</title>
        <authorList>
            <person name="Szrajer S."/>
            <person name="Gray D."/>
            <person name="Ylla G."/>
        </authorList>
    </citation>
    <scope>NUCLEOTIDE SEQUENCE [LARGE SCALE GENOMIC DNA]</scope>
    <source>
        <strain evidence="7">DAG 2021-001</strain>
        <tissue evidence="7">Whole body minus gut</tissue>
    </source>
</reference>
<comment type="similarity">
    <text evidence="1 5">Belongs to the NOP53 family.</text>
</comment>